<organism evidence="5 6">
    <name type="scientific">Phyllosticta capitalensis</name>
    <dbReference type="NCBI Taxonomy" id="121624"/>
    <lineage>
        <taxon>Eukaryota</taxon>
        <taxon>Fungi</taxon>
        <taxon>Dikarya</taxon>
        <taxon>Ascomycota</taxon>
        <taxon>Pezizomycotina</taxon>
        <taxon>Dothideomycetes</taxon>
        <taxon>Dothideomycetes incertae sedis</taxon>
        <taxon>Botryosphaeriales</taxon>
        <taxon>Phyllostictaceae</taxon>
        <taxon>Phyllosticta</taxon>
    </lineage>
</organism>
<dbReference type="Pfam" id="PF05691">
    <property type="entry name" value="Raffinose_syn"/>
    <property type="match status" value="1"/>
</dbReference>
<dbReference type="InterPro" id="IPR017853">
    <property type="entry name" value="GH"/>
</dbReference>
<reference evidence="5 6" key="1">
    <citation type="submission" date="2024-04" db="EMBL/GenBank/DDBJ databases">
        <title>Phyllosticta paracitricarpa is synonymous to the EU quarantine fungus P. citricarpa based on phylogenomic analyses.</title>
        <authorList>
            <consortium name="Lawrence Berkeley National Laboratory"/>
            <person name="Van Ingen-Buijs V.A."/>
            <person name="Van Westerhoven A.C."/>
            <person name="Haridas S."/>
            <person name="Skiadas P."/>
            <person name="Martin F."/>
            <person name="Groenewald J.Z."/>
            <person name="Crous P.W."/>
            <person name="Seidl M.F."/>
        </authorList>
    </citation>
    <scope>NUCLEOTIDE SEQUENCE [LARGE SCALE GENOMIC DNA]</scope>
    <source>
        <strain evidence="5 6">CBS 123374</strain>
    </source>
</reference>
<protein>
    <submittedName>
        <fullName evidence="5">Raffinose synthase protein-like protein Sip1</fullName>
    </submittedName>
</protein>
<proteinExistence type="inferred from homology"/>
<keyword evidence="6" id="KW-1185">Reference proteome</keyword>
<name>A0ABR1YSU9_9PEZI</name>
<comment type="catalytic activity">
    <reaction evidence="1">
        <text>Hydrolysis of terminal, non-reducing alpha-D-galactose residues in alpha-D-galactosides, including galactose oligosaccharides, galactomannans and galactolipids.</text>
        <dbReference type="EC" id="3.2.1.22"/>
    </reaction>
</comment>
<dbReference type="PANTHER" id="PTHR31268:SF32">
    <property type="entry name" value="GALACTINOL--SUCROSE GALACTOSYLTRANSFERASE 2-RELATED"/>
    <property type="match status" value="1"/>
</dbReference>
<dbReference type="InterPro" id="IPR013785">
    <property type="entry name" value="Aldolase_TIM"/>
</dbReference>
<dbReference type="SUPFAM" id="SSF51445">
    <property type="entry name" value="(Trans)glycosidases"/>
    <property type="match status" value="1"/>
</dbReference>
<evidence type="ECO:0000256" key="3">
    <source>
        <dbReference type="ARBA" id="ARBA00023277"/>
    </source>
</evidence>
<evidence type="ECO:0000256" key="1">
    <source>
        <dbReference type="ARBA" id="ARBA00001255"/>
    </source>
</evidence>
<dbReference type="PANTHER" id="PTHR31268">
    <property type="match status" value="1"/>
</dbReference>
<evidence type="ECO:0000313" key="5">
    <source>
        <dbReference type="EMBL" id="KAK8237762.1"/>
    </source>
</evidence>
<dbReference type="EMBL" id="JBBWRZ010000004">
    <property type="protein sequence ID" value="KAK8237762.1"/>
    <property type="molecule type" value="Genomic_DNA"/>
</dbReference>
<evidence type="ECO:0000256" key="4">
    <source>
        <dbReference type="ARBA" id="ARBA00049426"/>
    </source>
</evidence>
<dbReference type="Gene3D" id="3.20.20.70">
    <property type="entry name" value="Aldolase class I"/>
    <property type="match status" value="1"/>
</dbReference>
<evidence type="ECO:0000313" key="6">
    <source>
        <dbReference type="Proteomes" id="UP001492380"/>
    </source>
</evidence>
<evidence type="ECO:0000256" key="2">
    <source>
        <dbReference type="ARBA" id="ARBA00007240"/>
    </source>
</evidence>
<sequence>MFANLVCSPPLGQTTVLAPGTQSVHFTALLESDPASHRDWEVALWHNFNQEWKKLVLEKHERPLSTLVVNRPDSCNIRRHWFSAKLKGRRDRPVSFTITFRSGPTEPWKWANEQFSFSDGHLVFQNSSLKSHSLNQYLSNISDSLQIDQEASQTSNTLLWTATGKAPPASGDRSGWRTFTLGKPTDVRKWFALVRLWSPWLAPRHGKGDFAPDKEAVLASFQRDDGDHVVVLAVSGINNVLTELVHDGQGNVVIRARNDGTDEEESTVIVCVAKEFELANSAVMYHARRMVMKWDNVYNDLEAELRELKSKEIKPEWLEHWYDGLTYCTWNGLGQNLTEDAIFKALESLEKNDITITNLIIDDNWQSLDNEGAGQFQRGWMEFEANKQGFPQGLAYTTSEIRKRFKNISHISVWHAILGYWGGISPDGSIAKTYKTIEVQKKDGVAGGKMLVVDEEDVPRMYKDFYSFLQVSGIDSVKTDAQFFLDELDEAIPRRRLIQTYQDVWTISILRFFAGKAISCMSQVPQILFHSQLPTNQPRIMVRNSDDFFPEVPASHPWHVYCNAHNSLLTQYLNVLPDWDMFQTSHPWASFHAAARCVSGGPIYITDVPGQHNIDLIHQMTAKTPRGSTVILRPSRIGKTIDAYIGYDQPNLLKIGTYIGMQSTGTSILGVFNTTQRHLTELLSLDHFPGTEKGHYVVRAHTTGQVSAPIKRGQESAFVHLDLPVQEWEILSATPVHSHDIKTGSVKLAVLGLQGKMTGAAAIVNYDVYVESEGAHHLRIWTSLKALGTYGIWIEDLEKMDIENRFIALIFGKPVAMHCVKVKNSVLEIDLVRAWEESDQRAGWSNEVAIEVIIR</sequence>
<keyword evidence="3" id="KW-0119">Carbohydrate metabolism</keyword>
<accession>A0ABR1YSU9</accession>
<comment type="caution">
    <text evidence="5">The sequence shown here is derived from an EMBL/GenBank/DDBJ whole genome shotgun (WGS) entry which is preliminary data.</text>
</comment>
<dbReference type="Proteomes" id="UP001492380">
    <property type="component" value="Unassembled WGS sequence"/>
</dbReference>
<dbReference type="InterPro" id="IPR008811">
    <property type="entry name" value="Glycosyl_hydrolases_36"/>
</dbReference>
<comment type="catalytic activity">
    <reaction evidence="4">
        <text>alpha-D-galactosyl-(1-&gt;3)-1D-myo-inositol + sucrose = raffinose + myo-inositol</text>
        <dbReference type="Rhea" id="RHEA:20161"/>
        <dbReference type="ChEBI" id="CHEBI:16634"/>
        <dbReference type="ChEBI" id="CHEBI:17268"/>
        <dbReference type="ChEBI" id="CHEBI:17505"/>
        <dbReference type="ChEBI" id="CHEBI:17992"/>
        <dbReference type="EC" id="2.4.1.82"/>
    </reaction>
</comment>
<gene>
    <name evidence="5" type="ORF">HDK90DRAFT_481445</name>
</gene>
<comment type="similarity">
    <text evidence="2">Belongs to the glycosyl hydrolases 36 family.</text>
</comment>